<dbReference type="GO" id="GO:0016989">
    <property type="term" value="F:sigma factor antagonist activity"/>
    <property type="evidence" value="ECO:0007669"/>
    <property type="project" value="TreeGrafter"/>
</dbReference>
<keyword evidence="1" id="KW-0812">Transmembrane</keyword>
<keyword evidence="1" id="KW-0472">Membrane</keyword>
<keyword evidence="5" id="KW-1185">Reference proteome</keyword>
<organism evidence="4 5">
    <name type="scientific">Pedobacter insulae</name>
    <dbReference type="NCBI Taxonomy" id="414048"/>
    <lineage>
        <taxon>Bacteria</taxon>
        <taxon>Pseudomonadati</taxon>
        <taxon>Bacteroidota</taxon>
        <taxon>Sphingobacteriia</taxon>
        <taxon>Sphingobacteriales</taxon>
        <taxon>Sphingobacteriaceae</taxon>
        <taxon>Pedobacter</taxon>
    </lineage>
</organism>
<dbReference type="STRING" id="414048.SAMN04489864_10920"/>
<dbReference type="AlphaFoldDB" id="A0A1I2Z5V3"/>
<dbReference type="RefSeq" id="WP_090995800.1">
    <property type="nucleotide sequence ID" value="NZ_FOPP01000009.1"/>
</dbReference>
<evidence type="ECO:0000259" key="2">
    <source>
        <dbReference type="Pfam" id="PF04773"/>
    </source>
</evidence>
<feature type="transmembrane region" description="Helical" evidence="1">
    <location>
        <begin position="87"/>
        <end position="108"/>
    </location>
</feature>
<dbReference type="Gene3D" id="2.60.120.1440">
    <property type="match status" value="1"/>
</dbReference>
<keyword evidence="1" id="KW-1133">Transmembrane helix</keyword>
<dbReference type="Pfam" id="PF16344">
    <property type="entry name" value="FecR_C"/>
    <property type="match status" value="1"/>
</dbReference>
<feature type="domain" description="FecR protein" evidence="2">
    <location>
        <begin position="188"/>
        <end position="284"/>
    </location>
</feature>
<proteinExistence type="predicted"/>
<name>A0A1I2Z5V3_9SPHI</name>
<dbReference type="InterPro" id="IPR006860">
    <property type="entry name" value="FecR"/>
</dbReference>
<feature type="domain" description="Protein FecR C-terminal" evidence="3">
    <location>
        <begin position="326"/>
        <end position="394"/>
    </location>
</feature>
<evidence type="ECO:0008006" key="6">
    <source>
        <dbReference type="Google" id="ProtNLM"/>
    </source>
</evidence>
<protein>
    <recommendedName>
        <fullName evidence="6">FecR protein</fullName>
    </recommendedName>
</protein>
<accession>A0A1I2Z5V3</accession>
<evidence type="ECO:0000313" key="4">
    <source>
        <dbReference type="EMBL" id="SFH33288.1"/>
    </source>
</evidence>
<dbReference type="EMBL" id="FOPP01000009">
    <property type="protein sequence ID" value="SFH33288.1"/>
    <property type="molecule type" value="Genomic_DNA"/>
</dbReference>
<dbReference type="OrthoDB" id="1099963at2"/>
<dbReference type="PANTHER" id="PTHR30273:SF2">
    <property type="entry name" value="PROTEIN FECR"/>
    <property type="match status" value="1"/>
</dbReference>
<evidence type="ECO:0000256" key="1">
    <source>
        <dbReference type="SAM" id="Phobius"/>
    </source>
</evidence>
<evidence type="ECO:0000259" key="3">
    <source>
        <dbReference type="Pfam" id="PF16344"/>
    </source>
</evidence>
<dbReference type="Pfam" id="PF04773">
    <property type="entry name" value="FecR"/>
    <property type="match status" value="1"/>
</dbReference>
<reference evidence="4 5" key="1">
    <citation type="submission" date="2016-10" db="EMBL/GenBank/DDBJ databases">
        <authorList>
            <person name="de Groot N.N."/>
        </authorList>
    </citation>
    <scope>NUCLEOTIDE SEQUENCE [LARGE SCALE GENOMIC DNA]</scope>
    <source>
        <strain evidence="4 5">DSM 18684</strain>
    </source>
</reference>
<evidence type="ECO:0000313" key="5">
    <source>
        <dbReference type="Proteomes" id="UP000199666"/>
    </source>
</evidence>
<gene>
    <name evidence="4" type="ORF">SAMN04489864_10920</name>
</gene>
<dbReference type="InterPro" id="IPR032508">
    <property type="entry name" value="FecR_C"/>
</dbReference>
<dbReference type="Proteomes" id="UP000199666">
    <property type="component" value="Unassembled WGS sequence"/>
</dbReference>
<dbReference type="PANTHER" id="PTHR30273">
    <property type="entry name" value="PERIPLASMIC SIGNAL SENSOR AND SIGMA FACTOR ACTIVATOR FECR-RELATED"/>
    <property type="match status" value="1"/>
</dbReference>
<dbReference type="Gene3D" id="3.55.50.30">
    <property type="match status" value="1"/>
</dbReference>
<dbReference type="InterPro" id="IPR012373">
    <property type="entry name" value="Ferrdict_sens_TM"/>
</dbReference>
<sequence length="396" mass="44133">MKNERAVFLYEKYIKDDLSAEEQLEWDNLGLDLDNDQVFQEWIDSFWDCKNEDVPGMNAAHVSNVEEYILAQPQPELNYEKPFVKKLWPRIAVAASFLAVIGTGLYFYTSKPANKIDRTLVQANDIDPASNKAYLTLANGKRIALTDASNGNIASQSNVQITKTADGQLVYTIAENRSNVNAPLEYNTIETPNGGKYDITLPDGTAVSINAASTLKFPVSFASLKERRVQLQGEAYFQVAHNKQVPFRVSSPGQTVEVLGTHFNINAYANEVVVKTTLLEGSVKILPDHAKNFKILKPGEQGTLQDDVVEVVKADTEQALGWKNGDFIFNGEDLKAVMRQVARWYDVEVEYKGEVNISGIVSAFPRNKKLSQLLKALEASQGVHFKIEGRRVLVMP</sequence>